<protein>
    <submittedName>
        <fullName evidence="2">Uncharacterized protein</fullName>
    </submittedName>
</protein>
<sequence>MDPKQSSFTSWLRKQKAQLTRSKPDAKSQPTGAHQTKNTEGTGGRRRKGERDNLGDAEEQSATEGDKERIKEMSEAERNYWNRVTGG</sequence>
<evidence type="ECO:0000313" key="3">
    <source>
        <dbReference type="Proteomes" id="UP000298138"/>
    </source>
</evidence>
<feature type="region of interest" description="Disordered" evidence="1">
    <location>
        <begin position="1"/>
        <end position="87"/>
    </location>
</feature>
<feature type="compositionally biased region" description="Polar residues" evidence="1">
    <location>
        <begin position="28"/>
        <end position="38"/>
    </location>
</feature>
<keyword evidence="3" id="KW-1185">Reference proteome</keyword>
<feature type="compositionally biased region" description="Polar residues" evidence="1">
    <location>
        <begin position="1"/>
        <end position="21"/>
    </location>
</feature>
<evidence type="ECO:0000313" key="2">
    <source>
        <dbReference type="EMBL" id="TGZ77716.1"/>
    </source>
</evidence>
<organism evidence="2 3">
    <name type="scientific">Ascodesmis nigricans</name>
    <dbReference type="NCBI Taxonomy" id="341454"/>
    <lineage>
        <taxon>Eukaryota</taxon>
        <taxon>Fungi</taxon>
        <taxon>Dikarya</taxon>
        <taxon>Ascomycota</taxon>
        <taxon>Pezizomycotina</taxon>
        <taxon>Pezizomycetes</taxon>
        <taxon>Pezizales</taxon>
        <taxon>Ascodesmidaceae</taxon>
        <taxon>Ascodesmis</taxon>
    </lineage>
</organism>
<dbReference type="EMBL" id="ML220149">
    <property type="protein sequence ID" value="TGZ77716.1"/>
    <property type="molecule type" value="Genomic_DNA"/>
</dbReference>
<accession>A0A4S2ML02</accession>
<feature type="compositionally biased region" description="Basic and acidic residues" evidence="1">
    <location>
        <begin position="64"/>
        <end position="80"/>
    </location>
</feature>
<dbReference type="InParanoid" id="A0A4S2ML02"/>
<evidence type="ECO:0000256" key="1">
    <source>
        <dbReference type="SAM" id="MobiDB-lite"/>
    </source>
</evidence>
<dbReference type="AlphaFoldDB" id="A0A4S2ML02"/>
<dbReference type="Proteomes" id="UP000298138">
    <property type="component" value="Unassembled WGS sequence"/>
</dbReference>
<reference evidence="2 3" key="1">
    <citation type="submission" date="2019-04" db="EMBL/GenBank/DDBJ databases">
        <title>Comparative genomics and transcriptomics to analyze fruiting body development in filamentous ascomycetes.</title>
        <authorList>
            <consortium name="DOE Joint Genome Institute"/>
            <person name="Lutkenhaus R."/>
            <person name="Traeger S."/>
            <person name="Breuer J."/>
            <person name="Kuo A."/>
            <person name="Lipzen A."/>
            <person name="Pangilinan J."/>
            <person name="Dilworth D."/>
            <person name="Sandor L."/>
            <person name="Poggeler S."/>
            <person name="Barry K."/>
            <person name="Grigoriev I.V."/>
            <person name="Nowrousian M."/>
        </authorList>
    </citation>
    <scope>NUCLEOTIDE SEQUENCE [LARGE SCALE GENOMIC DNA]</scope>
    <source>
        <strain evidence="2 3">CBS 389.68</strain>
    </source>
</reference>
<proteinExistence type="predicted"/>
<gene>
    <name evidence="2" type="ORF">EX30DRAFT_343782</name>
</gene>
<name>A0A4S2ML02_9PEZI</name>